<comment type="caution">
    <text evidence="11">The sequence shown here is derived from an EMBL/GenBank/DDBJ whole genome shotgun (WGS) entry which is preliminary data.</text>
</comment>
<comment type="catalytic activity">
    <reaction evidence="7">
        <text>L-threonyl-[protein] + ATP = O-phospho-L-threonyl-[protein] + ADP + H(+)</text>
        <dbReference type="Rhea" id="RHEA:46608"/>
        <dbReference type="Rhea" id="RHEA-COMP:11060"/>
        <dbReference type="Rhea" id="RHEA-COMP:11605"/>
        <dbReference type="ChEBI" id="CHEBI:15378"/>
        <dbReference type="ChEBI" id="CHEBI:30013"/>
        <dbReference type="ChEBI" id="CHEBI:30616"/>
        <dbReference type="ChEBI" id="CHEBI:61977"/>
        <dbReference type="ChEBI" id="CHEBI:456216"/>
        <dbReference type="EC" id="2.7.11.1"/>
    </reaction>
</comment>
<gene>
    <name evidence="11" type="ORF">SHERM_00715</name>
</gene>
<evidence type="ECO:0000256" key="5">
    <source>
        <dbReference type="ARBA" id="ARBA00022777"/>
    </source>
</evidence>
<evidence type="ECO:0000256" key="7">
    <source>
        <dbReference type="ARBA" id="ARBA00047899"/>
    </source>
</evidence>
<dbReference type="CDD" id="cd13983">
    <property type="entry name" value="STKc_WNK"/>
    <property type="match status" value="1"/>
</dbReference>
<evidence type="ECO:0000256" key="1">
    <source>
        <dbReference type="ARBA" id="ARBA00012513"/>
    </source>
</evidence>
<dbReference type="SUPFAM" id="SSF56112">
    <property type="entry name" value="Protein kinase-like (PK-like)"/>
    <property type="match status" value="1"/>
</dbReference>
<protein>
    <recommendedName>
        <fullName evidence="1">non-specific serine/threonine protein kinase</fullName>
        <ecNumber evidence="1">2.7.11.1</ecNumber>
    </recommendedName>
</protein>
<evidence type="ECO:0000313" key="12">
    <source>
        <dbReference type="Proteomes" id="UP001153555"/>
    </source>
</evidence>
<dbReference type="PROSITE" id="PS50011">
    <property type="entry name" value="PROTEIN_KINASE_DOM"/>
    <property type="match status" value="1"/>
</dbReference>
<dbReference type="PANTHER" id="PTHR13902">
    <property type="entry name" value="SERINE/THREONINE-PROTEIN KINASE WNK WITH NO LYSINE -RELATED"/>
    <property type="match status" value="1"/>
</dbReference>
<evidence type="ECO:0000256" key="8">
    <source>
        <dbReference type="ARBA" id="ARBA00048679"/>
    </source>
</evidence>
<dbReference type="AlphaFoldDB" id="A0A9N7R0V5"/>
<dbReference type="GO" id="GO:0005524">
    <property type="term" value="F:ATP binding"/>
    <property type="evidence" value="ECO:0007669"/>
    <property type="project" value="UniProtKB-KW"/>
</dbReference>
<feature type="compositionally biased region" description="Basic and acidic residues" evidence="9">
    <location>
        <begin position="1"/>
        <end position="17"/>
    </location>
</feature>
<comment type="catalytic activity">
    <reaction evidence="8">
        <text>L-seryl-[protein] + ATP = O-phospho-L-seryl-[protein] + ADP + H(+)</text>
        <dbReference type="Rhea" id="RHEA:17989"/>
        <dbReference type="Rhea" id="RHEA-COMP:9863"/>
        <dbReference type="Rhea" id="RHEA-COMP:11604"/>
        <dbReference type="ChEBI" id="CHEBI:15378"/>
        <dbReference type="ChEBI" id="CHEBI:29999"/>
        <dbReference type="ChEBI" id="CHEBI:30616"/>
        <dbReference type="ChEBI" id="CHEBI:83421"/>
        <dbReference type="ChEBI" id="CHEBI:456216"/>
        <dbReference type="EC" id="2.7.11.1"/>
    </reaction>
</comment>
<sequence>MDLELSHRKKPELHEPDATETSPCGRYIRFEQTLGRGAFKEVYRGFDRLNGVEVAWNQICLDNDDKTLKNSPENLARLCSEAVLLNSLAHKHVMRCHAYWIDYQNKTVNMITELFTSGSLRQYMKKFGRPNLQTMKNWGRQILEGLHYLHTRTPCVIHRDIKCDNIFMDLTTGEVKIGDFGLATEMEQAPARVLAGTPEFMAPEYYDEEYNELVDVYAFGMCLMEMETLEYPYCECTNPAQIFKKVSNGVKPASLERVKDLEVRGIIDKCMLPASLRPSAFELLNDPFFSLEENSMDIMGIESSGSFGQEEQCRGMKSLCLDGSIVSGISMLYNSICLSGEGNGGQGCIGKLGSSDVSMNSRITFASSSGDVSKDFGLANSKPFCVENEMMPADYIFYHIRVN</sequence>
<dbReference type="InterPro" id="IPR050588">
    <property type="entry name" value="WNK_Ser-Thr_kinase"/>
</dbReference>
<accession>A0A9N7R0V5</accession>
<dbReference type="FunFam" id="1.10.510.10:FF:001565">
    <property type="entry name" value="WNK protein kinase"/>
    <property type="match status" value="1"/>
</dbReference>
<evidence type="ECO:0000256" key="2">
    <source>
        <dbReference type="ARBA" id="ARBA00022527"/>
    </source>
</evidence>
<dbReference type="InterPro" id="IPR008271">
    <property type="entry name" value="Ser/Thr_kinase_AS"/>
</dbReference>
<organism evidence="11 12">
    <name type="scientific">Striga hermonthica</name>
    <name type="common">Purple witchweed</name>
    <name type="synonym">Buchnera hermonthica</name>
    <dbReference type="NCBI Taxonomy" id="68872"/>
    <lineage>
        <taxon>Eukaryota</taxon>
        <taxon>Viridiplantae</taxon>
        <taxon>Streptophyta</taxon>
        <taxon>Embryophyta</taxon>
        <taxon>Tracheophyta</taxon>
        <taxon>Spermatophyta</taxon>
        <taxon>Magnoliopsida</taxon>
        <taxon>eudicotyledons</taxon>
        <taxon>Gunneridae</taxon>
        <taxon>Pentapetalae</taxon>
        <taxon>asterids</taxon>
        <taxon>lamiids</taxon>
        <taxon>Lamiales</taxon>
        <taxon>Orobanchaceae</taxon>
        <taxon>Buchnereae</taxon>
        <taxon>Striga</taxon>
    </lineage>
</organism>
<evidence type="ECO:0000259" key="10">
    <source>
        <dbReference type="PROSITE" id="PS50011"/>
    </source>
</evidence>
<keyword evidence="5 11" id="KW-0418">Kinase</keyword>
<keyword evidence="4" id="KW-0547">Nucleotide-binding</keyword>
<dbReference type="SMART" id="SM00220">
    <property type="entry name" value="S_TKc"/>
    <property type="match status" value="1"/>
</dbReference>
<evidence type="ECO:0000313" key="11">
    <source>
        <dbReference type="EMBL" id="CAA0805800.1"/>
    </source>
</evidence>
<dbReference type="Gene3D" id="3.30.200.20">
    <property type="entry name" value="Phosphorylase Kinase, domain 1"/>
    <property type="match status" value="1"/>
</dbReference>
<reference evidence="11" key="1">
    <citation type="submission" date="2019-12" db="EMBL/GenBank/DDBJ databases">
        <authorList>
            <person name="Scholes J."/>
        </authorList>
    </citation>
    <scope>NUCLEOTIDE SEQUENCE</scope>
</reference>
<dbReference type="InterPro" id="IPR011009">
    <property type="entry name" value="Kinase-like_dom_sf"/>
</dbReference>
<name>A0A9N7R0V5_STRHE</name>
<keyword evidence="2" id="KW-0723">Serine/threonine-protein kinase</keyword>
<dbReference type="Pfam" id="PF00069">
    <property type="entry name" value="Pkinase"/>
    <property type="match status" value="1"/>
</dbReference>
<evidence type="ECO:0000256" key="6">
    <source>
        <dbReference type="ARBA" id="ARBA00022840"/>
    </source>
</evidence>
<dbReference type="Gene3D" id="1.10.510.10">
    <property type="entry name" value="Transferase(Phosphotransferase) domain 1"/>
    <property type="match status" value="1"/>
</dbReference>
<dbReference type="OrthoDB" id="4062651at2759"/>
<feature type="region of interest" description="Disordered" evidence="9">
    <location>
        <begin position="1"/>
        <end position="20"/>
    </location>
</feature>
<dbReference type="GO" id="GO:0004674">
    <property type="term" value="F:protein serine/threonine kinase activity"/>
    <property type="evidence" value="ECO:0007669"/>
    <property type="project" value="UniProtKB-KW"/>
</dbReference>
<keyword evidence="6" id="KW-0067">ATP-binding</keyword>
<dbReference type="EMBL" id="CACSLK010000214">
    <property type="protein sequence ID" value="CAA0805800.1"/>
    <property type="molecule type" value="Genomic_DNA"/>
</dbReference>
<dbReference type="FunFam" id="3.30.200.20:FF:000075">
    <property type="entry name" value="Probable serine/threonine-protein kinase WNK1"/>
    <property type="match status" value="1"/>
</dbReference>
<keyword evidence="12" id="KW-1185">Reference proteome</keyword>
<evidence type="ECO:0000256" key="4">
    <source>
        <dbReference type="ARBA" id="ARBA00022741"/>
    </source>
</evidence>
<proteinExistence type="predicted"/>
<dbReference type="InterPro" id="IPR000719">
    <property type="entry name" value="Prot_kinase_dom"/>
</dbReference>
<keyword evidence="3" id="KW-0808">Transferase</keyword>
<dbReference type="EC" id="2.7.11.1" evidence="1"/>
<dbReference type="PROSITE" id="PS00108">
    <property type="entry name" value="PROTEIN_KINASE_ST"/>
    <property type="match status" value="1"/>
</dbReference>
<evidence type="ECO:0000256" key="3">
    <source>
        <dbReference type="ARBA" id="ARBA00022679"/>
    </source>
</evidence>
<feature type="domain" description="Protein kinase" evidence="10">
    <location>
        <begin position="28"/>
        <end position="289"/>
    </location>
</feature>
<dbReference type="Proteomes" id="UP001153555">
    <property type="component" value="Unassembled WGS sequence"/>
</dbReference>
<evidence type="ECO:0000256" key="9">
    <source>
        <dbReference type="SAM" id="MobiDB-lite"/>
    </source>
</evidence>